<accession>A0A1F5QCP7</accession>
<keyword evidence="6" id="KW-0812">Transmembrane</keyword>
<evidence type="ECO:0000256" key="4">
    <source>
        <dbReference type="ARBA" id="ARBA00032089"/>
    </source>
</evidence>
<dbReference type="PANTHER" id="PTHR34138">
    <property type="entry name" value="CELL SHAPE-DETERMINING PROTEIN MREC"/>
    <property type="match status" value="1"/>
</dbReference>
<dbReference type="EMBL" id="MFFF01000005">
    <property type="protein sequence ID" value="OGE99965.1"/>
    <property type="molecule type" value="Genomic_DNA"/>
</dbReference>
<evidence type="ECO:0000256" key="3">
    <source>
        <dbReference type="ARBA" id="ARBA00022960"/>
    </source>
</evidence>
<comment type="caution">
    <text evidence="8">The sequence shown here is derived from an EMBL/GenBank/DDBJ whole genome shotgun (WGS) entry which is preliminary data.</text>
</comment>
<keyword evidence="6" id="KW-1133">Transmembrane helix</keyword>
<dbReference type="Pfam" id="PF04085">
    <property type="entry name" value="MreC"/>
    <property type="match status" value="1"/>
</dbReference>
<evidence type="ECO:0000313" key="8">
    <source>
        <dbReference type="EMBL" id="OGE99965.1"/>
    </source>
</evidence>
<dbReference type="NCBIfam" id="TIGR00219">
    <property type="entry name" value="mreC"/>
    <property type="match status" value="1"/>
</dbReference>
<feature type="coiled-coil region" evidence="5">
    <location>
        <begin position="62"/>
        <end position="89"/>
    </location>
</feature>
<feature type="domain" description="Rod shape-determining protein MreC beta-barrel core" evidence="7">
    <location>
        <begin position="115"/>
        <end position="262"/>
    </location>
</feature>
<dbReference type="PANTHER" id="PTHR34138:SF1">
    <property type="entry name" value="CELL SHAPE-DETERMINING PROTEIN MREC"/>
    <property type="match status" value="1"/>
</dbReference>
<dbReference type="Gene3D" id="2.40.10.350">
    <property type="entry name" value="Rod shape-determining protein MreC, domain 2"/>
    <property type="match status" value="1"/>
</dbReference>
<comment type="similarity">
    <text evidence="1">Belongs to the MreC family.</text>
</comment>
<dbReference type="InterPro" id="IPR042175">
    <property type="entry name" value="Cell/Rod_MreC_2"/>
</dbReference>
<dbReference type="PIRSF" id="PIRSF038471">
    <property type="entry name" value="MreC"/>
    <property type="match status" value="1"/>
</dbReference>
<feature type="transmembrane region" description="Helical" evidence="6">
    <location>
        <begin position="6"/>
        <end position="27"/>
    </location>
</feature>
<sequence>MPHNLTQISVAVALLIVLMFLNGLGLLSSLIDGGRLSIGVLNEPAVFILERVRDFGKAFFSVRELVGQNEILTKQIEALTAELAQTEKTSQENKVLREALGFLSKSNFDLVAAEVISYDYLNFDQKAVLNRGGEHGLKTGDNVIAAGGILVGILTDVSSRTSQMELITSSNMVVNVRTADGSAAGIMKGEHGLGLLFDQVSRSEVLKAGDNVITSGLGGKFAGNLFVGKIAEIRGGSSELFKSASVIPATDFRTMQAVFVIKSQ</sequence>
<proteinExistence type="inferred from homology"/>
<dbReference type="InterPro" id="IPR055342">
    <property type="entry name" value="MreC_beta-barrel_core"/>
</dbReference>
<organism evidence="8 9">
    <name type="scientific">Candidatus Doudnabacteria bacterium RIFCSPLOWO2_02_FULL_48_13</name>
    <dbReference type="NCBI Taxonomy" id="1817845"/>
    <lineage>
        <taxon>Bacteria</taxon>
        <taxon>Candidatus Doudnaibacteriota</taxon>
    </lineage>
</organism>
<evidence type="ECO:0000256" key="6">
    <source>
        <dbReference type="SAM" id="Phobius"/>
    </source>
</evidence>
<gene>
    <name evidence="8" type="ORF">A3J05_02045</name>
</gene>
<protein>
    <recommendedName>
        <fullName evidence="2">Cell shape-determining protein MreC</fullName>
    </recommendedName>
    <alternativeName>
        <fullName evidence="4">Cell shape protein MreC</fullName>
    </alternativeName>
</protein>
<dbReference type="GO" id="GO:0008360">
    <property type="term" value="P:regulation of cell shape"/>
    <property type="evidence" value="ECO:0007669"/>
    <property type="project" value="UniProtKB-KW"/>
</dbReference>
<evidence type="ECO:0000256" key="5">
    <source>
        <dbReference type="SAM" id="Coils"/>
    </source>
</evidence>
<name>A0A1F5QCP7_9BACT</name>
<evidence type="ECO:0000313" key="9">
    <source>
        <dbReference type="Proteomes" id="UP000177235"/>
    </source>
</evidence>
<dbReference type="AlphaFoldDB" id="A0A1F5QCP7"/>
<dbReference type="GO" id="GO:0005886">
    <property type="term" value="C:plasma membrane"/>
    <property type="evidence" value="ECO:0007669"/>
    <property type="project" value="TreeGrafter"/>
</dbReference>
<reference evidence="8 9" key="1">
    <citation type="journal article" date="2016" name="Nat. Commun.">
        <title>Thousands of microbial genomes shed light on interconnected biogeochemical processes in an aquifer system.</title>
        <authorList>
            <person name="Anantharaman K."/>
            <person name="Brown C.T."/>
            <person name="Hug L.A."/>
            <person name="Sharon I."/>
            <person name="Castelle C.J."/>
            <person name="Probst A.J."/>
            <person name="Thomas B.C."/>
            <person name="Singh A."/>
            <person name="Wilkins M.J."/>
            <person name="Karaoz U."/>
            <person name="Brodie E.L."/>
            <person name="Williams K.H."/>
            <person name="Hubbard S.S."/>
            <person name="Banfield J.F."/>
        </authorList>
    </citation>
    <scope>NUCLEOTIDE SEQUENCE [LARGE SCALE GENOMIC DNA]</scope>
</reference>
<keyword evidence="5" id="KW-0175">Coiled coil</keyword>
<evidence type="ECO:0000259" key="7">
    <source>
        <dbReference type="Pfam" id="PF04085"/>
    </source>
</evidence>
<evidence type="ECO:0000256" key="1">
    <source>
        <dbReference type="ARBA" id="ARBA00009369"/>
    </source>
</evidence>
<dbReference type="Proteomes" id="UP000177235">
    <property type="component" value="Unassembled WGS sequence"/>
</dbReference>
<keyword evidence="6" id="KW-0472">Membrane</keyword>
<dbReference type="InterPro" id="IPR007221">
    <property type="entry name" value="MreC"/>
</dbReference>
<dbReference type="InterPro" id="IPR042177">
    <property type="entry name" value="Cell/Rod_1"/>
</dbReference>
<dbReference type="Gene3D" id="2.40.10.340">
    <property type="entry name" value="Rod shape-determining protein MreC, domain 1"/>
    <property type="match status" value="1"/>
</dbReference>
<keyword evidence="3" id="KW-0133">Cell shape</keyword>
<evidence type="ECO:0000256" key="2">
    <source>
        <dbReference type="ARBA" id="ARBA00013855"/>
    </source>
</evidence>